<dbReference type="AlphaFoldDB" id="A0A131YFV9"/>
<name>A0A131YFV9_RHIAP</name>
<sequence>MPRDSFIAWQCACCTWSTFVAWHCSISCAQNNARMAQRNAWTLLMYTDPQVKRTRLRTWVDTKGLYIVRRKDAHARLAQLRYASKMQAFYSSTRGTTGISRREMRHAAFRAGNVTQTPLCLLLCDGGMPGVLKRAFVQAHSTACAWEDRVLGFRVNVT</sequence>
<dbReference type="EMBL" id="GEDV01011139">
    <property type="protein sequence ID" value="JAP77418.1"/>
    <property type="molecule type" value="Transcribed_RNA"/>
</dbReference>
<keyword evidence="1" id="KW-0732">Signal</keyword>
<evidence type="ECO:0000256" key="1">
    <source>
        <dbReference type="SAM" id="SignalP"/>
    </source>
</evidence>
<proteinExistence type="predicted"/>
<feature type="chain" id="PRO_5007285011" description="Tick transposon" evidence="1">
    <location>
        <begin position="30"/>
        <end position="158"/>
    </location>
</feature>
<reference evidence="2" key="1">
    <citation type="journal article" date="2016" name="Ticks Tick Borne Dis.">
        <title>De novo assembly and annotation of the salivary gland transcriptome of Rhipicephalus appendiculatus male and female ticks during blood feeding.</title>
        <authorList>
            <person name="de Castro M.H."/>
            <person name="de Klerk D."/>
            <person name="Pienaar R."/>
            <person name="Latif A.A."/>
            <person name="Rees D.J."/>
            <person name="Mans B.J."/>
        </authorList>
    </citation>
    <scope>NUCLEOTIDE SEQUENCE</scope>
    <source>
        <tissue evidence="2">Salivary glands</tissue>
    </source>
</reference>
<organism evidence="2">
    <name type="scientific">Rhipicephalus appendiculatus</name>
    <name type="common">Brown ear tick</name>
    <dbReference type="NCBI Taxonomy" id="34631"/>
    <lineage>
        <taxon>Eukaryota</taxon>
        <taxon>Metazoa</taxon>
        <taxon>Ecdysozoa</taxon>
        <taxon>Arthropoda</taxon>
        <taxon>Chelicerata</taxon>
        <taxon>Arachnida</taxon>
        <taxon>Acari</taxon>
        <taxon>Parasitiformes</taxon>
        <taxon>Ixodida</taxon>
        <taxon>Ixodoidea</taxon>
        <taxon>Ixodidae</taxon>
        <taxon>Rhipicephalinae</taxon>
        <taxon>Rhipicephalus</taxon>
        <taxon>Rhipicephalus</taxon>
    </lineage>
</organism>
<evidence type="ECO:0008006" key="3">
    <source>
        <dbReference type="Google" id="ProtNLM"/>
    </source>
</evidence>
<accession>A0A131YFV9</accession>
<evidence type="ECO:0000313" key="2">
    <source>
        <dbReference type="EMBL" id="JAP77418.1"/>
    </source>
</evidence>
<feature type="signal peptide" evidence="1">
    <location>
        <begin position="1"/>
        <end position="29"/>
    </location>
</feature>
<protein>
    <recommendedName>
        <fullName evidence="3">Tick transposon</fullName>
    </recommendedName>
</protein>